<dbReference type="Gene3D" id="3.40.366.10">
    <property type="entry name" value="Malonyl-Coenzyme A Acyl Carrier Protein, domain 2"/>
    <property type="match status" value="1"/>
</dbReference>
<feature type="region of interest" description="Disordered" evidence="4">
    <location>
        <begin position="1106"/>
        <end position="1145"/>
    </location>
</feature>
<dbReference type="OrthoDB" id="7617297at2"/>
<dbReference type="Pfam" id="PF08659">
    <property type="entry name" value="KR"/>
    <property type="match status" value="1"/>
</dbReference>
<dbReference type="InterPro" id="IPR014030">
    <property type="entry name" value="Ketoacyl_synth_N"/>
</dbReference>
<dbReference type="Pfam" id="PF14765">
    <property type="entry name" value="PS-DH"/>
    <property type="match status" value="1"/>
</dbReference>
<gene>
    <name evidence="7" type="ORF">FIM25_10765</name>
</gene>
<feature type="domain" description="Ketosynthase family 3 (KS3)" evidence="6">
    <location>
        <begin position="9"/>
        <end position="464"/>
    </location>
</feature>
<dbReference type="SUPFAM" id="SSF47336">
    <property type="entry name" value="ACP-like"/>
    <property type="match status" value="3"/>
</dbReference>
<dbReference type="CDD" id="cd00833">
    <property type="entry name" value="PKS"/>
    <property type="match status" value="1"/>
</dbReference>
<dbReference type="InterPro" id="IPR016035">
    <property type="entry name" value="Acyl_Trfase/lysoPLipase"/>
</dbReference>
<dbReference type="InterPro" id="IPR014031">
    <property type="entry name" value="Ketoacyl_synth_C"/>
</dbReference>
<evidence type="ECO:0000256" key="1">
    <source>
        <dbReference type="ARBA" id="ARBA00022450"/>
    </source>
</evidence>
<evidence type="ECO:0000313" key="7">
    <source>
        <dbReference type="EMBL" id="TYT74244.1"/>
    </source>
</evidence>
<dbReference type="SUPFAM" id="SSF52151">
    <property type="entry name" value="FabD/lysophospholipase-like"/>
    <property type="match status" value="1"/>
</dbReference>
<keyword evidence="3" id="KW-0808">Transferase</keyword>
<evidence type="ECO:0000256" key="2">
    <source>
        <dbReference type="ARBA" id="ARBA00022553"/>
    </source>
</evidence>
<evidence type="ECO:0000256" key="4">
    <source>
        <dbReference type="SAM" id="MobiDB-lite"/>
    </source>
</evidence>
<dbReference type="Proteomes" id="UP000321899">
    <property type="component" value="Unassembled WGS sequence"/>
</dbReference>
<dbReference type="InterPro" id="IPR032821">
    <property type="entry name" value="PKS_assoc"/>
</dbReference>
<name>A0A5S5MEW8_9BACT</name>
<comment type="caution">
    <text evidence="7">The sequence shown here is derived from an EMBL/GenBank/DDBJ whole genome shotgun (WGS) entry which is preliminary data.</text>
</comment>
<evidence type="ECO:0000259" key="5">
    <source>
        <dbReference type="PROSITE" id="PS50075"/>
    </source>
</evidence>
<sequence length="2235" mass="242054">MTPSSISKPCDLAVIGMACLFPQSPDRLAFWRLIFRNLDAIGEVPESHWSREAYFAPSPGAPDKTYCTRGGYLSPYPFDPSAFGIPPNLLAVTDTSQLLGLVTARCALDDAGYPQQREYDSSRTSVILGATGTQELVVPLASRLSHPLWKEALEAEGIPEDIQTAIMERMAAGHTAWQENAFPGLLGNVIAGRIANRLNLGGSNCVVDAACGSSLAAVHMAALELQTGKADMVITGGVDTLNDIFMHMCFAQTGVLSHSGDARPFSEKADGTVLGEGVGMAVLKRLEDAEKDGDRIYAVIKGMGTASDGRNQSIYAPGAEGQIRALEKACEEAGFHPSSVDLVEAHGTGTRVGDAVEFKALQSVYGKERDTRPCILSSVKANIGHTKAAAGMAGFIKIVLCLYNKVLPPALKHLPPDPDLDIPSSGFCMLSQAMPWTTEKDRPRRAAVSAFGFGGADYHAVLEEYGKKRNERVWDFHTDIFSVSGPDTETLLQKLSELENTEAKEPRMLQEVCRRSRSDFSSAHSFRLLLLLEKDGDMAGIIKEARAIIGEEKKGQHGQIFFGKGESPGKLAFLFPGQGSQYPGMGKSLACIFPEMLESLELGDATLAEYAAPHRKEHLLSRFIHPFTGEGKEEEETLRSTDLAQPAIGCVSLGMARILKRFGIRPHATCGHSYGELPALCCAGVFQETECMQLSVLRGRYMAGDPDDPRDRGAMMAVRADVETLKSLIEKENLNVVLANENSPSQCVLSGGKEALDHAAKVLKSHKIRGIRLPVAAAFHSPLVEDAAKPFAEALQGITPKAPSMEVMANGTGLAYERDGDAIRQTLSSQLLSPVRFISNIKYLYDEGVRTFVETGPKNVLTGLASAILEQESVHCFAMDASAGKNSGDMDLLILLCQLAALGYGVDWSGIPEPPPNPERRMTIWLSGANIKPEQGKKAAEKKPLLRAADSRLLSAENLAPARSRETIHRPEPAAKTPAEAHTNSADVAPASTRQLAAATTPAGTRQDSADVAMHSLTHRPTETLQKRGTPMDSRVLMEGFQTLKALQEQTTRAHEQFLSLQSEAGRTLERLVHSMGRGEGFSLQEYPEKPFSEAGSLAPVAENLSTPARNLSPDPAPAPPVPARPVPEAAAARAPETMENSSQQEKNILSLLVSTVSRHTGYPEDMIQADMDLEADLGIDSIKRVEILSELEGHFPAMAGFAPEVLAEARSLQAFADLLTDHSPASVSVPEKTSSTTSPASASPIPVITELVSRHTGYPEDMIQADMDLEADLGIDSIKRVEILSELEGLYPDLATLAQEILATARSISAIAALVVPDAQPAHEKSHNIHKVQENIPPADAAAAIRSIIARHTGYPEEMIQADMDLEADLGIDSIKRVEILSELEGIYPSLATIPAETLQECRSVQAIASLLSDPAPEKDLPSPITAIKETASPASESRQSSADTEPSAEEISLIRSTIHWEAFNPEDENLPASLALLQDFCDETGLFPIKQSLIGKTLQLCRAEEALASFQPSLIVPWAAHNDEKALQKLFVFLGAWGKKALASSKACSLCIITRSDGSLGASDPFSASPETQSLAGLMRTLQKEWPDMALRLADLSREAGAAEPLMKKLLFSRGPLILGCDASGHIRTPLLKECSAGEKNPALATPAKDDLMLITGGAYGVTAACVEALARSWPCRMLFTGRSPEPGPEPLWLSGIQKKEDIRKALLRHHFAEKTPTPRELDTEFNRIKNGRAIRDTLKKMKSLGCDARYLSMDLEKPDAIEGLFKKLKEENTLPSLWVHGAGVLSDKAMVDKSAEDFSKVFSVKAIFAKHMAEALKDMPMKAMIFFSSVASLEGNPGQADYAMANGVLNALARRENLTRKNCRALSICWGPWEGGMVTPALARHFQRQGVGLIPLDKGSEAFSHEILSGNDPEVLLAAGREAEKKTLKTEKTPDSAPETLRIFSVRTRPEFTDHSIAGKAVVPFASLACEILRQEERPDFRPNPDTDFRILEDLRLLKGCILNEDSLLPLEVQKKGRERTLVSLERKPATPRMRCTIRSGSIRPQLSPALIHPRPYPRDCRTVYDEILFHGKAYQVLQKIEIMGDNGMKASLAPEVLKAHPDPLSLILDSAMQLACLFGFESRGSVCLPTHVKSLHLPHSFTTSSFTPDKVKGLIYTAENGSSHMLLGNISFLDKDDMPCMEIRGLTMTGSEAMAENFKTGGITLRPCMEGDHASSADGSFSLPDRQRSAG</sequence>
<dbReference type="Gene3D" id="3.40.50.720">
    <property type="entry name" value="NAD(P)-binding Rossmann-like Domain"/>
    <property type="match status" value="1"/>
</dbReference>
<organism evidence="7 8">
    <name type="scientific">Desulfobotulus mexicanus</name>
    <dbReference type="NCBI Taxonomy" id="2586642"/>
    <lineage>
        <taxon>Bacteria</taxon>
        <taxon>Pseudomonadati</taxon>
        <taxon>Thermodesulfobacteriota</taxon>
        <taxon>Desulfobacteria</taxon>
        <taxon>Desulfobacterales</taxon>
        <taxon>Desulfobacteraceae</taxon>
        <taxon>Desulfobotulus</taxon>
    </lineage>
</organism>
<proteinExistence type="predicted"/>
<dbReference type="PROSITE" id="PS52004">
    <property type="entry name" value="KS3_2"/>
    <property type="match status" value="1"/>
</dbReference>
<feature type="domain" description="Carrier" evidence="5">
    <location>
        <begin position="1340"/>
        <end position="1417"/>
    </location>
</feature>
<dbReference type="InterPro" id="IPR013968">
    <property type="entry name" value="PKS_KR"/>
</dbReference>
<dbReference type="SUPFAM" id="SSF55048">
    <property type="entry name" value="Probable ACP-binding domain of malonyl-CoA ACP transacylase"/>
    <property type="match status" value="1"/>
</dbReference>
<dbReference type="CDD" id="cd08953">
    <property type="entry name" value="KR_2_SDR_x"/>
    <property type="match status" value="1"/>
</dbReference>
<dbReference type="PANTHER" id="PTHR43074">
    <property type="entry name" value="OMEGA-3 POLYUNSATURATED FATTY ACID SYNTHASE PFAB-RELATED"/>
    <property type="match status" value="1"/>
</dbReference>
<feature type="region of interest" description="Disordered" evidence="4">
    <location>
        <begin position="956"/>
        <end position="1008"/>
    </location>
</feature>
<dbReference type="PROSITE" id="PS50075">
    <property type="entry name" value="CARRIER"/>
    <property type="match status" value="2"/>
</dbReference>
<protein>
    <submittedName>
        <fullName evidence="7">SDR family oxidoreductase</fullName>
    </submittedName>
</protein>
<dbReference type="Gene3D" id="3.10.129.110">
    <property type="entry name" value="Polyketide synthase dehydratase"/>
    <property type="match status" value="1"/>
</dbReference>
<feature type="compositionally biased region" description="Basic and acidic residues" evidence="4">
    <location>
        <begin position="963"/>
        <end position="973"/>
    </location>
</feature>
<keyword evidence="8" id="KW-1185">Reference proteome</keyword>
<feature type="compositionally biased region" description="Polar residues" evidence="4">
    <location>
        <begin position="1434"/>
        <end position="1446"/>
    </location>
</feature>
<dbReference type="SMART" id="SM00822">
    <property type="entry name" value="PKS_KR"/>
    <property type="match status" value="1"/>
</dbReference>
<dbReference type="GO" id="GO:0016746">
    <property type="term" value="F:acyltransferase activity"/>
    <property type="evidence" value="ECO:0007669"/>
    <property type="project" value="InterPro"/>
</dbReference>
<dbReference type="InterPro" id="IPR057326">
    <property type="entry name" value="KR_dom"/>
</dbReference>
<dbReference type="InterPro" id="IPR001227">
    <property type="entry name" value="Ac_transferase_dom_sf"/>
</dbReference>
<dbReference type="SUPFAM" id="SSF51735">
    <property type="entry name" value="NAD(P)-binding Rossmann-fold domains"/>
    <property type="match status" value="1"/>
</dbReference>
<dbReference type="SUPFAM" id="SSF53901">
    <property type="entry name" value="Thiolase-like"/>
    <property type="match status" value="1"/>
</dbReference>
<keyword evidence="2" id="KW-0597">Phosphoprotein</keyword>
<dbReference type="InterPro" id="IPR042104">
    <property type="entry name" value="PKS_dehydratase_sf"/>
</dbReference>
<dbReference type="PANTHER" id="PTHR43074:SF1">
    <property type="entry name" value="BETA-KETOACYL SYNTHASE FAMILY PROTEIN-RELATED"/>
    <property type="match status" value="1"/>
</dbReference>
<dbReference type="InterPro" id="IPR036291">
    <property type="entry name" value="NAD(P)-bd_dom_sf"/>
</dbReference>
<dbReference type="SMART" id="SM00825">
    <property type="entry name" value="PKS_KS"/>
    <property type="match status" value="1"/>
</dbReference>
<feature type="compositionally biased region" description="Pro residues" evidence="4">
    <location>
        <begin position="1115"/>
        <end position="1126"/>
    </location>
</feature>
<keyword evidence="1" id="KW-0596">Phosphopantetheine</keyword>
<dbReference type="Pfam" id="PF16197">
    <property type="entry name" value="KAsynt_C_assoc"/>
    <property type="match status" value="1"/>
</dbReference>
<dbReference type="InterPro" id="IPR020841">
    <property type="entry name" value="PKS_Beta-ketoAc_synthase_dom"/>
</dbReference>
<dbReference type="SMART" id="SM00827">
    <property type="entry name" value="PKS_AT"/>
    <property type="match status" value="1"/>
</dbReference>
<dbReference type="InterPro" id="IPR016036">
    <property type="entry name" value="Malonyl_transacylase_ACP-bd"/>
</dbReference>
<dbReference type="Pfam" id="PF02801">
    <property type="entry name" value="Ketoacyl-synt_C"/>
    <property type="match status" value="1"/>
</dbReference>
<dbReference type="Gene3D" id="1.10.1200.10">
    <property type="entry name" value="ACP-like"/>
    <property type="match status" value="3"/>
</dbReference>
<evidence type="ECO:0000313" key="8">
    <source>
        <dbReference type="Proteomes" id="UP000321899"/>
    </source>
</evidence>
<reference evidence="7 8" key="1">
    <citation type="submission" date="2019-06" db="EMBL/GenBank/DDBJ databases">
        <title>Desulfobotulus mexicanus sp. nov., a novel sulfate-reducing bacterium isolated from the sediment of an alkaline crater lake in Mexico.</title>
        <authorList>
            <person name="Hirschler-Rea A."/>
        </authorList>
    </citation>
    <scope>NUCLEOTIDE SEQUENCE [LARGE SCALE GENOMIC DNA]</scope>
    <source>
        <strain evidence="7 8">PAR22N</strain>
    </source>
</reference>
<evidence type="ECO:0000259" key="6">
    <source>
        <dbReference type="PROSITE" id="PS52004"/>
    </source>
</evidence>
<feature type="region of interest" description="Disordered" evidence="4">
    <location>
        <begin position="1431"/>
        <end position="1450"/>
    </location>
</feature>
<evidence type="ECO:0000256" key="3">
    <source>
        <dbReference type="ARBA" id="ARBA00022679"/>
    </source>
</evidence>
<dbReference type="InterPro" id="IPR009081">
    <property type="entry name" value="PP-bd_ACP"/>
</dbReference>
<dbReference type="InterPro" id="IPR052568">
    <property type="entry name" value="PKS-FAS_Synthase"/>
</dbReference>
<dbReference type="Gene3D" id="3.40.47.10">
    <property type="match status" value="1"/>
</dbReference>
<dbReference type="InterPro" id="IPR014043">
    <property type="entry name" value="Acyl_transferase_dom"/>
</dbReference>
<accession>A0A5S5MEW8</accession>
<dbReference type="Pfam" id="PF00550">
    <property type="entry name" value="PP-binding"/>
    <property type="match status" value="3"/>
</dbReference>
<feature type="domain" description="Carrier" evidence="5">
    <location>
        <begin position="1144"/>
        <end position="1224"/>
    </location>
</feature>
<dbReference type="Pfam" id="PF00698">
    <property type="entry name" value="Acyl_transf_1"/>
    <property type="match status" value="1"/>
</dbReference>
<dbReference type="InterPro" id="IPR049551">
    <property type="entry name" value="PKS_DH_C"/>
</dbReference>
<dbReference type="RefSeq" id="WP_139449132.1">
    <property type="nucleotide sequence ID" value="NZ_VDMB01000013.1"/>
</dbReference>
<dbReference type="Pfam" id="PF00109">
    <property type="entry name" value="ketoacyl-synt"/>
    <property type="match status" value="1"/>
</dbReference>
<dbReference type="EMBL" id="VDMB01000013">
    <property type="protein sequence ID" value="TYT74244.1"/>
    <property type="molecule type" value="Genomic_DNA"/>
</dbReference>
<feature type="compositionally biased region" description="Low complexity" evidence="4">
    <location>
        <begin position="1127"/>
        <end position="1136"/>
    </location>
</feature>
<dbReference type="InterPro" id="IPR036736">
    <property type="entry name" value="ACP-like_sf"/>
</dbReference>
<dbReference type="InterPro" id="IPR016039">
    <property type="entry name" value="Thiolase-like"/>
</dbReference>